<accession>A0A0U3H1L8</accession>
<dbReference type="ESTHER" id="9gamm-a0a0u3h1l8">
    <property type="family name" value="Chlorophyllase"/>
</dbReference>
<dbReference type="EMBL" id="CP013612">
    <property type="protein sequence ID" value="ALU45235.1"/>
    <property type="molecule type" value="Genomic_DNA"/>
</dbReference>
<dbReference type="InterPro" id="IPR029058">
    <property type="entry name" value="AB_hydrolase_fold"/>
</dbReference>
<name>A0A0U3H1L8_9GAMM</name>
<dbReference type="RefSeq" id="WP_058798133.1">
    <property type="nucleotide sequence ID" value="NZ_CP013612.1"/>
</dbReference>
<dbReference type="KEGG" id="prr:AT705_19950"/>
<keyword evidence="1" id="KW-0732">Signal</keyword>
<evidence type="ECO:0000313" key="2">
    <source>
        <dbReference type="EMBL" id="ALU45235.1"/>
    </source>
</evidence>
<evidence type="ECO:0000313" key="3">
    <source>
        <dbReference type="Proteomes" id="UP000069015"/>
    </source>
</evidence>
<feature type="signal peptide" evidence="1">
    <location>
        <begin position="1"/>
        <end position="20"/>
    </location>
</feature>
<reference evidence="2 3" key="1">
    <citation type="submission" date="2015-12" db="EMBL/GenBank/DDBJ databases">
        <title>Complete genome sequence of Pseudoalteromonas rubra SCSIO 6842, harboring a conjugative plasmid.</title>
        <authorList>
            <person name="Li B."/>
            <person name="Wang X."/>
        </authorList>
    </citation>
    <scope>NUCLEOTIDE SEQUENCE [LARGE SCALE GENOMIC DNA]</scope>
    <source>
        <strain evidence="2 3">SCSIO 6842</strain>
    </source>
</reference>
<feature type="chain" id="PRO_5006839246" description="Alpha/beta hydrolase" evidence="1">
    <location>
        <begin position="21"/>
        <end position="252"/>
    </location>
</feature>
<dbReference type="PANTHER" id="PTHR33428:SF14">
    <property type="entry name" value="CARBOXYLESTERASE TYPE B DOMAIN-CONTAINING PROTEIN"/>
    <property type="match status" value="1"/>
</dbReference>
<evidence type="ECO:0008006" key="4">
    <source>
        <dbReference type="Google" id="ProtNLM"/>
    </source>
</evidence>
<dbReference type="Proteomes" id="UP000069015">
    <property type="component" value="Chromosome 2"/>
</dbReference>
<sequence length="252" mass="27632">MKFLKGFGLVTACWLSTAAASVQPASVYDKARDRAIPVEITYPESQSQCNEKALCPVAFLGAGYGMSHTDYTFLAKVLNKHGYLVVAIGHELPGDPPLSVSGNLFETRSENWQRGAKTLEFLHGELQRSITGYDFNNLTLVGHSNGGDIAAWLGNEGKPYVKQIITLDHRRVPLPKTKDIKVLSIRASDFPADSGVLPSEAEQVEFDSCVVTIPKARHDDIADFGPVWLKDKIVQLIRLHLGGKSCKQLQQA</sequence>
<protein>
    <recommendedName>
        <fullName evidence="4">Alpha/beta hydrolase</fullName>
    </recommendedName>
</protein>
<dbReference type="SUPFAM" id="SSF53474">
    <property type="entry name" value="alpha/beta-Hydrolases"/>
    <property type="match status" value="1"/>
</dbReference>
<dbReference type="PANTHER" id="PTHR33428">
    <property type="entry name" value="CHLOROPHYLLASE-2, CHLOROPLASTIC"/>
    <property type="match status" value="1"/>
</dbReference>
<organism evidence="2 3">
    <name type="scientific">Pseudoalteromonas rubra</name>
    <dbReference type="NCBI Taxonomy" id="43658"/>
    <lineage>
        <taxon>Bacteria</taxon>
        <taxon>Pseudomonadati</taxon>
        <taxon>Pseudomonadota</taxon>
        <taxon>Gammaproteobacteria</taxon>
        <taxon>Alteromonadales</taxon>
        <taxon>Pseudoalteromonadaceae</taxon>
        <taxon>Pseudoalteromonas</taxon>
    </lineage>
</organism>
<gene>
    <name evidence="2" type="ORF">AT705_19950</name>
</gene>
<dbReference type="AlphaFoldDB" id="A0A0U3H1L8"/>
<proteinExistence type="predicted"/>
<evidence type="ECO:0000256" key="1">
    <source>
        <dbReference type="SAM" id="SignalP"/>
    </source>
</evidence>
<dbReference type="Gene3D" id="3.40.50.1820">
    <property type="entry name" value="alpha/beta hydrolase"/>
    <property type="match status" value="1"/>
</dbReference>